<evidence type="ECO:0000313" key="2">
    <source>
        <dbReference type="EMBL" id="MCT1608100.1"/>
    </source>
</evidence>
<proteinExistence type="predicted"/>
<name>A0ABT2HTU3_9MICC</name>
<dbReference type="RefSeq" id="WP_260074469.1">
    <property type="nucleotide sequence ID" value="NZ_JALXMO010000109.1"/>
</dbReference>
<keyword evidence="3" id="KW-1185">Reference proteome</keyword>
<evidence type="ECO:0000313" key="3">
    <source>
        <dbReference type="Proteomes" id="UP001205046"/>
    </source>
</evidence>
<organism evidence="2 3">
    <name type="scientific">Nesterenkonia massiliensis</name>
    <dbReference type="NCBI Taxonomy" id="1232429"/>
    <lineage>
        <taxon>Bacteria</taxon>
        <taxon>Bacillati</taxon>
        <taxon>Actinomycetota</taxon>
        <taxon>Actinomycetes</taxon>
        <taxon>Micrococcales</taxon>
        <taxon>Micrococcaceae</taxon>
        <taxon>Nesterenkonia</taxon>
    </lineage>
</organism>
<dbReference type="Gene3D" id="3.20.20.60">
    <property type="entry name" value="Phosphoenolpyruvate-binding domains"/>
    <property type="match status" value="1"/>
</dbReference>
<comment type="caution">
    <text evidence="2">The sequence shown here is derived from an EMBL/GenBank/DDBJ whole genome shotgun (WGS) entry which is preliminary data.</text>
</comment>
<protein>
    <recommendedName>
        <fullName evidence="4">Isocitrate lyase</fullName>
    </recommendedName>
</protein>
<feature type="non-terminal residue" evidence="2">
    <location>
        <position position="61"/>
    </location>
</feature>
<dbReference type="EMBL" id="JALXMO010000109">
    <property type="protein sequence ID" value="MCT1608100.1"/>
    <property type="molecule type" value="Genomic_DNA"/>
</dbReference>
<dbReference type="SUPFAM" id="SSF51621">
    <property type="entry name" value="Phosphoenolpyruvate/pyruvate domain"/>
    <property type="match status" value="1"/>
</dbReference>
<evidence type="ECO:0000256" key="1">
    <source>
        <dbReference type="SAM" id="MobiDB-lite"/>
    </source>
</evidence>
<accession>A0ABT2HTU3</accession>
<evidence type="ECO:0008006" key="4">
    <source>
        <dbReference type="Google" id="ProtNLM"/>
    </source>
</evidence>
<dbReference type="Proteomes" id="UP001205046">
    <property type="component" value="Unassembled WGS sequence"/>
</dbReference>
<dbReference type="InterPro" id="IPR040442">
    <property type="entry name" value="Pyrv_kinase-like_dom_sf"/>
</dbReference>
<feature type="region of interest" description="Disordered" evidence="1">
    <location>
        <begin position="1"/>
        <end position="23"/>
    </location>
</feature>
<sequence length="61" mass="7129">MTETLSKPTQDATDTPVLQPESRDVFEQKVQALQKDWDTNPRWEHITRDYTPEEVVKLQGT</sequence>
<dbReference type="InterPro" id="IPR015813">
    <property type="entry name" value="Pyrv/PenolPyrv_kinase-like_dom"/>
</dbReference>
<reference evidence="2 3" key="1">
    <citation type="submission" date="2022-04" db="EMBL/GenBank/DDBJ databases">
        <title>Human microbiome associated bacterial genomes.</title>
        <authorList>
            <person name="Sandstrom S."/>
            <person name="Salamzade R."/>
            <person name="Kalan L.R."/>
        </authorList>
    </citation>
    <scope>NUCLEOTIDE SEQUENCE [LARGE SCALE GENOMIC DNA]</scope>
    <source>
        <strain evidence="3">p3-SID767</strain>
    </source>
</reference>
<gene>
    <name evidence="2" type="ORF">M3B43_12455</name>
</gene>
<feature type="compositionally biased region" description="Polar residues" evidence="1">
    <location>
        <begin position="1"/>
        <end position="13"/>
    </location>
</feature>